<dbReference type="Proteomes" id="UP000738325">
    <property type="component" value="Unassembled WGS sequence"/>
</dbReference>
<evidence type="ECO:0000313" key="2">
    <source>
        <dbReference type="Proteomes" id="UP000738325"/>
    </source>
</evidence>
<organism evidence="1 2">
    <name type="scientific">Dissophora globulifera</name>
    <dbReference type="NCBI Taxonomy" id="979702"/>
    <lineage>
        <taxon>Eukaryota</taxon>
        <taxon>Fungi</taxon>
        <taxon>Fungi incertae sedis</taxon>
        <taxon>Mucoromycota</taxon>
        <taxon>Mortierellomycotina</taxon>
        <taxon>Mortierellomycetes</taxon>
        <taxon>Mortierellales</taxon>
        <taxon>Mortierellaceae</taxon>
        <taxon>Dissophora</taxon>
    </lineage>
</organism>
<protein>
    <submittedName>
        <fullName evidence="1">Uncharacterized protein</fullName>
    </submittedName>
</protein>
<keyword evidence="2" id="KW-1185">Reference proteome</keyword>
<reference evidence="1" key="1">
    <citation type="journal article" date="2020" name="Fungal Divers.">
        <title>Resolving the Mortierellaceae phylogeny through synthesis of multi-gene phylogenetics and phylogenomics.</title>
        <authorList>
            <person name="Vandepol N."/>
            <person name="Liber J."/>
            <person name="Desiro A."/>
            <person name="Na H."/>
            <person name="Kennedy M."/>
            <person name="Barry K."/>
            <person name="Grigoriev I.V."/>
            <person name="Miller A.N."/>
            <person name="O'Donnell K."/>
            <person name="Stajich J.E."/>
            <person name="Bonito G."/>
        </authorList>
    </citation>
    <scope>NUCLEOTIDE SEQUENCE</scope>
    <source>
        <strain evidence="1">REB-010B</strain>
    </source>
</reference>
<name>A0A9P6UL00_9FUNG</name>
<gene>
    <name evidence="1" type="ORF">BGZ99_000946</name>
</gene>
<sequence>MEKCLLARRMPQLRPSVALWIKSRVRNTRIESDVELFKIIMKSGAVEEVAVAPLSSSRKENRTSMFKDFEAKVDDDHGFDMIERQFSACNTIYPPSPLMLRLQQTPQQQQQ</sequence>
<dbReference type="AlphaFoldDB" id="A0A9P6UL00"/>
<comment type="caution">
    <text evidence="1">The sequence shown here is derived from an EMBL/GenBank/DDBJ whole genome shotgun (WGS) entry which is preliminary data.</text>
</comment>
<dbReference type="EMBL" id="JAAAIP010001211">
    <property type="protein sequence ID" value="KAG0309243.1"/>
    <property type="molecule type" value="Genomic_DNA"/>
</dbReference>
<accession>A0A9P6UL00</accession>
<proteinExistence type="predicted"/>
<evidence type="ECO:0000313" key="1">
    <source>
        <dbReference type="EMBL" id="KAG0309243.1"/>
    </source>
</evidence>